<dbReference type="AlphaFoldDB" id="A0AA34RCW6"/>
<evidence type="ECO:0000256" key="4">
    <source>
        <dbReference type="PIRSR" id="PIRSR006806-1"/>
    </source>
</evidence>
<dbReference type="GO" id="GO:0035999">
    <property type="term" value="P:tetrahydrofolate interconversion"/>
    <property type="evidence" value="ECO:0007669"/>
    <property type="project" value="TreeGrafter"/>
</dbReference>
<dbReference type="PANTHER" id="PTHR23407">
    <property type="entry name" value="ATPASE INHIBITOR/5-FORMYLTETRAHYDROFOLATE CYCLO-LIGASE"/>
    <property type="match status" value="1"/>
</dbReference>
<dbReference type="InterPro" id="IPR024185">
    <property type="entry name" value="FTHF_cligase-like_sf"/>
</dbReference>
<evidence type="ECO:0000256" key="2">
    <source>
        <dbReference type="ARBA" id="ARBA00022741"/>
    </source>
</evidence>
<keyword evidence="3 4" id="KW-0067">ATP-binding</keyword>
<dbReference type="GO" id="GO:0005524">
    <property type="term" value="F:ATP binding"/>
    <property type="evidence" value="ECO:0007669"/>
    <property type="project" value="UniProtKB-KW"/>
</dbReference>
<dbReference type="PIRSF" id="PIRSF006806">
    <property type="entry name" value="FTHF_cligase"/>
    <property type="match status" value="1"/>
</dbReference>
<evidence type="ECO:0000256" key="1">
    <source>
        <dbReference type="ARBA" id="ARBA00010638"/>
    </source>
</evidence>
<dbReference type="EMBL" id="CP002608">
    <property type="protein sequence ID" value="AEB41290.1"/>
    <property type="molecule type" value="Genomic_DNA"/>
</dbReference>
<gene>
    <name evidence="6" type="ordered locus">G5S_0281</name>
</gene>
<reference evidence="6 7" key="1">
    <citation type="journal article" date="2011" name="J. Bacteriol.">
        <title>Genome sequence of the obligate intracellular animal pathogen Chlamydia pecorum E58.</title>
        <authorList>
            <person name="Mojica S."/>
            <person name="Huot Creasy H."/>
            <person name="Daugherty S."/>
            <person name="Read T.D."/>
            <person name="Kim T."/>
            <person name="Kaltenboeck B."/>
            <person name="Bavoil P."/>
            <person name="Myers G.S."/>
        </authorList>
    </citation>
    <scope>NUCLEOTIDE SEQUENCE [LARGE SCALE GENOMIC DNA]</scope>
    <source>
        <strain evidence="6 7">E58</strain>
    </source>
</reference>
<sequence>MDPKKEKSLLRKAFSQLRQHLPPERKIQAAENVAFFVQQLPKNSVVMSFFSFGSEIDMTLANQILLENDSLAFPKVLGDQLFPVRIPSMQALKTLSHPKDLSHQNFAIISPTLITHVLVPGLIFDNEHYRLGYGGGFYDRWLSLHSHLISIGVGYLEQYLPKLPRERHDVPLSQLHLC</sequence>
<dbReference type="NCBIfam" id="TIGR02727">
    <property type="entry name" value="MTHFS_bact"/>
    <property type="match status" value="1"/>
</dbReference>
<evidence type="ECO:0000256" key="5">
    <source>
        <dbReference type="RuleBase" id="RU361279"/>
    </source>
</evidence>
<keyword evidence="2 4" id="KW-0547">Nucleotide-binding</keyword>
<dbReference type="EC" id="6.3.3.2" evidence="5"/>
<dbReference type="Pfam" id="PF01812">
    <property type="entry name" value="5-FTHF_cyc-lig"/>
    <property type="match status" value="1"/>
</dbReference>
<dbReference type="RefSeq" id="WP_013712368.1">
    <property type="nucleotide sequence ID" value="NC_015408.1"/>
</dbReference>
<comment type="catalytic activity">
    <reaction evidence="5">
        <text>(6S)-5-formyl-5,6,7,8-tetrahydrofolate + ATP = (6R)-5,10-methenyltetrahydrofolate + ADP + phosphate</text>
        <dbReference type="Rhea" id="RHEA:10488"/>
        <dbReference type="ChEBI" id="CHEBI:30616"/>
        <dbReference type="ChEBI" id="CHEBI:43474"/>
        <dbReference type="ChEBI" id="CHEBI:57455"/>
        <dbReference type="ChEBI" id="CHEBI:57457"/>
        <dbReference type="ChEBI" id="CHEBI:456216"/>
        <dbReference type="EC" id="6.3.3.2"/>
    </reaction>
</comment>
<accession>A0AA34RCW6</accession>
<dbReference type="GO" id="GO:0046872">
    <property type="term" value="F:metal ion binding"/>
    <property type="evidence" value="ECO:0007669"/>
    <property type="project" value="UniProtKB-KW"/>
</dbReference>
<dbReference type="PANTHER" id="PTHR23407:SF1">
    <property type="entry name" value="5-FORMYLTETRAHYDROFOLATE CYCLO-LIGASE"/>
    <property type="match status" value="1"/>
</dbReference>
<evidence type="ECO:0000313" key="7">
    <source>
        <dbReference type="Proteomes" id="UP000008305"/>
    </source>
</evidence>
<feature type="binding site" evidence="4">
    <location>
        <begin position="130"/>
        <end position="138"/>
    </location>
    <ligand>
        <name>ATP</name>
        <dbReference type="ChEBI" id="CHEBI:30616"/>
    </ligand>
</feature>
<proteinExistence type="inferred from homology"/>
<comment type="similarity">
    <text evidence="1 5">Belongs to the 5-formyltetrahydrofolate cyclo-ligase family.</text>
</comment>
<dbReference type="SUPFAM" id="SSF100950">
    <property type="entry name" value="NagB/RpiA/CoA transferase-like"/>
    <property type="match status" value="1"/>
</dbReference>
<evidence type="ECO:0000256" key="3">
    <source>
        <dbReference type="ARBA" id="ARBA00022840"/>
    </source>
</evidence>
<dbReference type="GO" id="GO:0009396">
    <property type="term" value="P:folic acid-containing compound biosynthetic process"/>
    <property type="evidence" value="ECO:0007669"/>
    <property type="project" value="TreeGrafter"/>
</dbReference>
<evidence type="ECO:0000313" key="6">
    <source>
        <dbReference type="EMBL" id="AEB41290.1"/>
    </source>
</evidence>
<dbReference type="InterPro" id="IPR037171">
    <property type="entry name" value="NagB/RpiA_transferase-like"/>
</dbReference>
<dbReference type="Proteomes" id="UP000008305">
    <property type="component" value="Chromosome"/>
</dbReference>
<dbReference type="InterPro" id="IPR002698">
    <property type="entry name" value="FTHF_cligase"/>
</dbReference>
<dbReference type="Gene3D" id="3.40.50.10420">
    <property type="entry name" value="NagB/RpiA/CoA transferase-like"/>
    <property type="match status" value="1"/>
</dbReference>
<organism evidence="6 7">
    <name type="scientific">Chlamydia pecorum (strain ATCC VR-628 / DSM 29919 / E58)</name>
    <name type="common">Chlamydophila pecorum</name>
    <dbReference type="NCBI Taxonomy" id="331635"/>
    <lineage>
        <taxon>Bacteria</taxon>
        <taxon>Pseudomonadati</taxon>
        <taxon>Chlamydiota</taxon>
        <taxon>Chlamydiia</taxon>
        <taxon>Chlamydiales</taxon>
        <taxon>Chlamydiaceae</taxon>
        <taxon>Chlamydia/Chlamydophila group</taxon>
        <taxon>Chlamydia</taxon>
    </lineage>
</organism>
<feature type="binding site" evidence="4">
    <location>
        <position position="55"/>
    </location>
    <ligand>
        <name>substrate</name>
    </ligand>
</feature>
<keyword evidence="5" id="KW-0460">Magnesium</keyword>
<feature type="binding site" evidence="4">
    <location>
        <begin position="7"/>
        <end position="11"/>
    </location>
    <ligand>
        <name>ATP</name>
        <dbReference type="ChEBI" id="CHEBI:30616"/>
    </ligand>
</feature>
<dbReference type="KEGG" id="cpm:G5S_0281"/>
<protein>
    <recommendedName>
        <fullName evidence="5">5-formyltetrahydrofolate cyclo-ligase</fullName>
        <ecNumber evidence="5">6.3.3.2</ecNumber>
    </recommendedName>
</protein>
<name>A0AA34RCW6_CHLPE</name>
<comment type="cofactor">
    <cofactor evidence="5">
        <name>Mg(2+)</name>
        <dbReference type="ChEBI" id="CHEBI:18420"/>
    </cofactor>
</comment>
<keyword evidence="7" id="KW-1185">Reference proteome</keyword>
<keyword evidence="5" id="KW-0479">Metal-binding</keyword>
<dbReference type="GO" id="GO:0030272">
    <property type="term" value="F:5-formyltetrahydrofolate cyclo-ligase activity"/>
    <property type="evidence" value="ECO:0007669"/>
    <property type="project" value="UniProtKB-EC"/>
</dbReference>